<sequence>MSWYRTGTIAVTNGSTNVVGTGTAWVGQILIGSAIHLPDGRAYEVANIVSDTQLTLGSAYLGATVSGQAYAVQPTQGWAQRVNQQVAAWIALQQGYLDGPLAGRFGDGTAALPGLAFLTDLDTGLRRPGANRMAFVTNALDRLEVNNAGAILTGLLSGTAVVQSNTDTTAGRLPTTGWMGAGGPTVSLAGAENLKDRNLFGGFYNYSANVTAGGPESSAWLHAIFAAKLGQGRQALLDMRTAGGGAARLWFGSNSNAGDDIVWSEIFHARNILGTVSQSGGIPTGAVIERGSNANGEYVRFADGTQICTFTGPGLAANSAYGAVFRNSSTPTWTYPAGFTNPPVIGGAADRSDRWVCPGAPGIGGVAYRVQSAVSDSTEYPVRLTAIGRWF</sequence>
<comment type="caution">
    <text evidence="1">The sequence shown here is derived from an EMBL/GenBank/DDBJ whole genome shotgun (WGS) entry which is preliminary data.</text>
</comment>
<proteinExistence type="predicted"/>
<dbReference type="RefSeq" id="WP_202688910.1">
    <property type="nucleotide sequence ID" value="NZ_JAESVN010000004.1"/>
</dbReference>
<dbReference type="AlphaFoldDB" id="A0A8K0V9V4"/>
<keyword evidence="2" id="KW-1185">Reference proteome</keyword>
<organism evidence="1 2">
    <name type="scientific">Szabonella alba</name>
    <dbReference type="NCBI Taxonomy" id="2804194"/>
    <lineage>
        <taxon>Bacteria</taxon>
        <taxon>Pseudomonadati</taxon>
        <taxon>Pseudomonadota</taxon>
        <taxon>Alphaproteobacteria</taxon>
        <taxon>Rhodobacterales</taxon>
        <taxon>Paracoccaceae</taxon>
        <taxon>Szabonella</taxon>
    </lineage>
</organism>
<dbReference type="EMBL" id="JAESVN010000004">
    <property type="protein sequence ID" value="MBL4917993.1"/>
    <property type="molecule type" value="Genomic_DNA"/>
</dbReference>
<name>A0A8K0V9V4_9RHOB</name>
<evidence type="ECO:0000313" key="2">
    <source>
        <dbReference type="Proteomes" id="UP000648908"/>
    </source>
</evidence>
<protein>
    <submittedName>
        <fullName evidence="1">Uncharacterized protein</fullName>
    </submittedName>
</protein>
<gene>
    <name evidence="1" type="ORF">JL811_12270</name>
</gene>
<dbReference type="Proteomes" id="UP000648908">
    <property type="component" value="Unassembled WGS sequence"/>
</dbReference>
<reference evidence="1" key="1">
    <citation type="submission" date="2021-01" db="EMBL/GenBank/DDBJ databases">
        <title>Tabrizicola alba sp. nov. a motile alkaliphilic bacterium isolated from a soda lake.</title>
        <authorList>
            <person name="Szuroczki S."/>
            <person name="Abbaszade G."/>
            <person name="Schumann P."/>
            <person name="Toth E."/>
        </authorList>
    </citation>
    <scope>NUCLEOTIDE SEQUENCE</scope>
    <source>
        <strain evidence="1">DMG-N-6</strain>
    </source>
</reference>
<accession>A0A8K0V9V4</accession>
<evidence type="ECO:0000313" key="1">
    <source>
        <dbReference type="EMBL" id="MBL4917993.1"/>
    </source>
</evidence>